<dbReference type="RefSeq" id="WP_270057852.1">
    <property type="nucleotide sequence ID" value="NZ_CP115149.1"/>
</dbReference>
<sequence>MDQAEASGKTVEDALNNALAILGARREDVEVTIIDEGKKGGLFSRGRDAVVRVTRIARAEPPAAAPAPAQAADSAESAPRRDGERGRRPRQPGRGAAASRPAAGPARALEPAPLKLTDADFLARPAGGSAEPPAERPPRGERPRQPARPRAERPAAPARPSRPARPKSDQPHVEPDINAEEVDYAAQTIDDILRILGIDAEISIREPLTPGDGRGSVLAVIDIKGDNLGVLIGRRGETLLALQFLVNLALARKYPGRGGVTVDIEHYRHRNEERIVEMARRMGDRVRQTGTPITLEPMSAAERRIVHLQFVDDPELETHSIGEGENRKVVISRRGEGG</sequence>
<keyword evidence="3 6" id="KW-0133">Cell shape</keyword>
<keyword evidence="2 6" id="KW-0694">RNA-binding</keyword>
<comment type="similarity">
    <text evidence="6">Belongs to the KhpB RNA-binding protein family.</text>
</comment>
<dbReference type="InterPro" id="IPR034079">
    <property type="entry name" value="R3H_KhpB"/>
</dbReference>
<protein>
    <recommendedName>
        <fullName evidence="6">RNA-binding protein KhpB</fullName>
    </recommendedName>
    <alternativeName>
        <fullName evidence="6">RNA-binding protein EloR</fullName>
    </alternativeName>
</protein>
<dbReference type="Proteomes" id="UP001212803">
    <property type="component" value="Chromosome"/>
</dbReference>
<comment type="caution">
    <text evidence="6">Lacks conserved residue(s) required for the propagation of feature annotation.</text>
</comment>
<dbReference type="CDD" id="cd02414">
    <property type="entry name" value="KH-II_Jag"/>
    <property type="match status" value="1"/>
</dbReference>
<dbReference type="Gene3D" id="3.30.1370.50">
    <property type="entry name" value="R3H-like domain"/>
    <property type="match status" value="1"/>
</dbReference>
<evidence type="ECO:0000256" key="5">
    <source>
        <dbReference type="ARBA" id="ARBA00023316"/>
    </source>
</evidence>
<evidence type="ECO:0000313" key="10">
    <source>
        <dbReference type="Proteomes" id="UP001212803"/>
    </source>
</evidence>
<evidence type="ECO:0000313" key="9">
    <source>
        <dbReference type="EMBL" id="WBL37339.1"/>
    </source>
</evidence>
<dbReference type="InterPro" id="IPR015946">
    <property type="entry name" value="KH_dom-like_a/b"/>
</dbReference>
<evidence type="ECO:0000256" key="4">
    <source>
        <dbReference type="ARBA" id="ARBA00023186"/>
    </source>
</evidence>
<dbReference type="InterPro" id="IPR038247">
    <property type="entry name" value="Jag_N_dom_sf"/>
</dbReference>
<dbReference type="Gene3D" id="3.30.300.20">
    <property type="match status" value="1"/>
</dbReference>
<feature type="domain" description="R3H" evidence="8">
    <location>
        <begin position="269"/>
        <end position="335"/>
    </location>
</feature>
<feature type="region of interest" description="Disordered" evidence="7">
    <location>
        <begin position="59"/>
        <end position="174"/>
    </location>
</feature>
<dbReference type="InterPro" id="IPR038008">
    <property type="entry name" value="Jag_KH"/>
</dbReference>
<organism evidence="9 10">
    <name type="scientific">Tepidiforma flava</name>
    <dbReference type="NCBI Taxonomy" id="3004094"/>
    <lineage>
        <taxon>Bacteria</taxon>
        <taxon>Bacillati</taxon>
        <taxon>Chloroflexota</taxon>
        <taxon>Tepidiformia</taxon>
        <taxon>Tepidiformales</taxon>
        <taxon>Tepidiformaceae</taxon>
        <taxon>Tepidiforma</taxon>
    </lineage>
</organism>
<keyword evidence="10" id="KW-1185">Reference proteome</keyword>
<dbReference type="PROSITE" id="PS51061">
    <property type="entry name" value="R3H"/>
    <property type="match status" value="1"/>
</dbReference>
<comment type="subunit">
    <text evidence="6">Forms a complex with KhpA.</text>
</comment>
<evidence type="ECO:0000256" key="2">
    <source>
        <dbReference type="ARBA" id="ARBA00022884"/>
    </source>
</evidence>
<feature type="compositionally biased region" description="Low complexity" evidence="7">
    <location>
        <begin position="92"/>
        <end position="108"/>
    </location>
</feature>
<dbReference type="HAMAP" id="MF_00867">
    <property type="entry name" value="KhpB"/>
    <property type="match status" value="1"/>
</dbReference>
<keyword evidence="1 6" id="KW-0963">Cytoplasm</keyword>
<comment type="subcellular location">
    <subcellularLocation>
        <location evidence="6">Cytoplasm</location>
    </subcellularLocation>
</comment>
<dbReference type="PANTHER" id="PTHR35800:SF1">
    <property type="entry name" value="RNA-BINDING PROTEIN KHPB"/>
    <property type="match status" value="1"/>
</dbReference>
<dbReference type="CDD" id="cd02644">
    <property type="entry name" value="R3H_jag"/>
    <property type="match status" value="1"/>
</dbReference>
<gene>
    <name evidence="6" type="primary">khpB</name>
    <name evidence="6" type="synonym">eloR</name>
    <name evidence="9" type="ORF">O0235_07135</name>
</gene>
<dbReference type="Pfam" id="PF14804">
    <property type="entry name" value="Jag_N"/>
    <property type="match status" value="1"/>
</dbReference>
<comment type="function">
    <text evidence="6">A probable RNA chaperone. Forms a complex with KhpA which binds to cellular RNA and controls its expression. Plays a role in peptidoglycan (PG) homeostasis and cell length regulation.</text>
</comment>
<comment type="domain">
    <text evidence="6">Has an N-terminal Jag-N domain and 2 RNA-binding domains (KH and R3H).</text>
</comment>
<dbReference type="InterPro" id="IPR001374">
    <property type="entry name" value="R3H_dom"/>
</dbReference>
<reference evidence="9 10" key="1">
    <citation type="journal article" date="2023" name="ISME J.">
        <title>Thermophilic Dehalococcoidia with unusual traits shed light on an unexpected past.</title>
        <authorList>
            <person name="Palmer M."/>
            <person name="Covington J.K."/>
            <person name="Zhou E.M."/>
            <person name="Thomas S.C."/>
            <person name="Habib N."/>
            <person name="Seymour C.O."/>
            <person name="Lai D."/>
            <person name="Johnston J."/>
            <person name="Hashimi A."/>
            <person name="Jiao J.Y."/>
            <person name="Muok A.R."/>
            <person name="Liu L."/>
            <person name="Xian W.D."/>
            <person name="Zhi X.Y."/>
            <person name="Li M.M."/>
            <person name="Silva L.P."/>
            <person name="Bowen B.P."/>
            <person name="Louie K."/>
            <person name="Briegel A."/>
            <person name="Pett-Ridge J."/>
            <person name="Weber P.K."/>
            <person name="Tocheva E.I."/>
            <person name="Woyke T."/>
            <person name="Northen T.R."/>
            <person name="Mayali X."/>
            <person name="Li W.J."/>
            <person name="Hedlund B.P."/>
        </authorList>
    </citation>
    <scope>NUCLEOTIDE SEQUENCE [LARGE SCALE GENOMIC DNA]</scope>
    <source>
        <strain evidence="9 10">YIM 72310</strain>
    </source>
</reference>
<dbReference type="Pfam" id="PF01424">
    <property type="entry name" value="R3H"/>
    <property type="match status" value="1"/>
</dbReference>
<keyword evidence="5 6" id="KW-0961">Cell wall biogenesis/degradation</keyword>
<dbReference type="Gene3D" id="3.30.30.80">
    <property type="entry name" value="probable RNA-binding protein from clostridium symbiosum atcc 14940"/>
    <property type="match status" value="1"/>
</dbReference>
<dbReference type="InterPro" id="IPR036867">
    <property type="entry name" value="R3H_dom_sf"/>
</dbReference>
<dbReference type="SMART" id="SM00393">
    <property type="entry name" value="R3H"/>
    <property type="match status" value="1"/>
</dbReference>
<dbReference type="PANTHER" id="PTHR35800">
    <property type="entry name" value="PROTEIN JAG"/>
    <property type="match status" value="1"/>
</dbReference>
<evidence type="ECO:0000256" key="3">
    <source>
        <dbReference type="ARBA" id="ARBA00022960"/>
    </source>
</evidence>
<dbReference type="EMBL" id="CP115149">
    <property type="protein sequence ID" value="WBL37339.1"/>
    <property type="molecule type" value="Genomic_DNA"/>
</dbReference>
<name>A0ABY7MBI5_9CHLR</name>
<feature type="compositionally biased region" description="Basic and acidic residues" evidence="7">
    <location>
        <begin position="133"/>
        <end position="153"/>
    </location>
</feature>
<dbReference type="InterPro" id="IPR039247">
    <property type="entry name" value="KhpB"/>
</dbReference>
<proteinExistence type="inferred from homology"/>
<evidence type="ECO:0000256" key="1">
    <source>
        <dbReference type="ARBA" id="ARBA00022490"/>
    </source>
</evidence>
<dbReference type="SUPFAM" id="SSF82708">
    <property type="entry name" value="R3H domain"/>
    <property type="match status" value="1"/>
</dbReference>
<dbReference type="InterPro" id="IPR032782">
    <property type="entry name" value="KhpB_N"/>
</dbReference>
<keyword evidence="4 6" id="KW-0143">Chaperone</keyword>
<accession>A0ABY7MBI5</accession>
<feature type="compositionally biased region" description="Low complexity" evidence="7">
    <location>
        <begin position="123"/>
        <end position="132"/>
    </location>
</feature>
<dbReference type="Pfam" id="PF13083">
    <property type="entry name" value="KH_KhpA-B"/>
    <property type="match status" value="1"/>
</dbReference>
<evidence type="ECO:0000256" key="6">
    <source>
        <dbReference type="HAMAP-Rule" id="MF_00867"/>
    </source>
</evidence>
<dbReference type="SMART" id="SM01245">
    <property type="entry name" value="Jag_N"/>
    <property type="match status" value="1"/>
</dbReference>
<evidence type="ECO:0000259" key="8">
    <source>
        <dbReference type="PROSITE" id="PS51061"/>
    </source>
</evidence>
<dbReference type="NCBIfam" id="NF041568">
    <property type="entry name" value="Jag_EloR"/>
    <property type="match status" value="1"/>
</dbReference>
<feature type="compositionally biased region" description="Low complexity" evidence="7">
    <location>
        <begin position="59"/>
        <end position="77"/>
    </location>
</feature>
<evidence type="ECO:0000256" key="7">
    <source>
        <dbReference type="SAM" id="MobiDB-lite"/>
    </source>
</evidence>